<dbReference type="PROSITE" id="PS00922">
    <property type="entry name" value="TRANSGLYCOSYLASE"/>
    <property type="match status" value="1"/>
</dbReference>
<dbReference type="Pfam" id="PF01476">
    <property type="entry name" value="LysM"/>
    <property type="match status" value="2"/>
</dbReference>
<dbReference type="PROSITE" id="PS51782">
    <property type="entry name" value="LYSM"/>
    <property type="match status" value="2"/>
</dbReference>
<feature type="compositionally biased region" description="Polar residues" evidence="2">
    <location>
        <begin position="24"/>
        <end position="34"/>
    </location>
</feature>
<feature type="region of interest" description="Disordered" evidence="2">
    <location>
        <begin position="24"/>
        <end position="46"/>
    </location>
</feature>
<comment type="caution">
    <text evidence="4">The sequence shown here is derived from an EMBL/GenBank/DDBJ whole genome shotgun (WGS) entry which is preliminary data.</text>
</comment>
<feature type="domain" description="LysM" evidence="3">
    <location>
        <begin position="387"/>
        <end position="431"/>
    </location>
</feature>
<dbReference type="SMART" id="SM00257">
    <property type="entry name" value="LysM"/>
    <property type="match status" value="2"/>
</dbReference>
<evidence type="ECO:0000256" key="2">
    <source>
        <dbReference type="SAM" id="MobiDB-lite"/>
    </source>
</evidence>
<gene>
    <name evidence="4" type="ORF">EYC82_03620</name>
</gene>
<dbReference type="Pfam" id="PF01464">
    <property type="entry name" value="SLT"/>
    <property type="match status" value="1"/>
</dbReference>
<dbReference type="InterPro" id="IPR000189">
    <property type="entry name" value="Transglyc_AS"/>
</dbReference>
<feature type="domain" description="LysM" evidence="3">
    <location>
        <begin position="324"/>
        <end position="367"/>
    </location>
</feature>
<dbReference type="PANTHER" id="PTHR33734">
    <property type="entry name" value="LYSM DOMAIN-CONTAINING GPI-ANCHORED PROTEIN 2"/>
    <property type="match status" value="1"/>
</dbReference>
<evidence type="ECO:0000313" key="4">
    <source>
        <dbReference type="EMBL" id="MCX2976438.1"/>
    </source>
</evidence>
<evidence type="ECO:0000259" key="3">
    <source>
        <dbReference type="PROSITE" id="PS51782"/>
    </source>
</evidence>
<sequence length="436" mass="48339">MSIAFYIIAFLSACETVATRDTATVGTEPGTTPASDGADEHPVVNDQPPDDLWVRIRSGLHWQSIDNPRVARARQALLAQSNYLPLVSERANYYLFYIVEEIDQRDMPLEIALIPVIESMLDPTASSYSGAAGLWQIMPRTGEHLGIEQNNWYDGRHAVRDSTAGALDYLQMLHDRFDDDWLLALAAYNAGRGTVLRAQKVNVSASQPTDYWSLRLRQQAYEYVPKLIALSQIVADPDKYGVNIPPVPNRPSFEVADPGLPLNLAHAAQLAEIDVTILHALNPGQLRGTIAPYRSTELLLPYGSSQRFQSNLEKANRGEITQWHEYRVKPGDTLWDIARSFGTDVALLRRENGIKGNTIRAGQTLTITGFNPRRGQSGPPESDAKAQGYLVRAGDSLYLIANRFRVSVGNIIAWNELDPDDYLQPGQKLTLYPGGS</sequence>
<dbReference type="CDD" id="cd16894">
    <property type="entry name" value="MltD-like"/>
    <property type="match status" value="1"/>
</dbReference>
<accession>A0ABT3T2E7</accession>
<organism evidence="4 5">
    <name type="scientific">Candidatus Marimicrobium litorale</name>
    <dbReference type="NCBI Taxonomy" id="2518991"/>
    <lineage>
        <taxon>Bacteria</taxon>
        <taxon>Pseudomonadati</taxon>
        <taxon>Pseudomonadota</taxon>
        <taxon>Gammaproteobacteria</taxon>
        <taxon>Cellvibrionales</taxon>
        <taxon>Halieaceae</taxon>
        <taxon>Marimicrobium</taxon>
    </lineage>
</organism>
<dbReference type="Gene3D" id="1.10.530.10">
    <property type="match status" value="1"/>
</dbReference>
<keyword evidence="5" id="KW-1185">Reference proteome</keyword>
<dbReference type="CDD" id="cd00118">
    <property type="entry name" value="LysM"/>
    <property type="match status" value="2"/>
</dbReference>
<reference evidence="4" key="1">
    <citation type="submission" date="2019-02" db="EMBL/GenBank/DDBJ databases">
        <authorList>
            <person name="Li S.-H."/>
        </authorList>
    </citation>
    <scope>NUCLEOTIDE SEQUENCE</scope>
    <source>
        <strain evidence="4">IMCC11814</strain>
    </source>
</reference>
<dbReference type="Gene3D" id="3.10.350.10">
    <property type="entry name" value="LysM domain"/>
    <property type="match status" value="2"/>
</dbReference>
<name>A0ABT3T2E7_9GAMM</name>
<dbReference type="InterPro" id="IPR008258">
    <property type="entry name" value="Transglycosylase_SLT_dom_1"/>
</dbReference>
<dbReference type="PANTHER" id="PTHR33734:SF22">
    <property type="entry name" value="MEMBRANE-BOUND LYTIC MUREIN TRANSGLYCOSYLASE D"/>
    <property type="match status" value="1"/>
</dbReference>
<dbReference type="InterPro" id="IPR023346">
    <property type="entry name" value="Lysozyme-like_dom_sf"/>
</dbReference>
<dbReference type="SUPFAM" id="SSF53955">
    <property type="entry name" value="Lysozyme-like"/>
    <property type="match status" value="1"/>
</dbReference>
<dbReference type="InterPro" id="IPR018392">
    <property type="entry name" value="LysM"/>
</dbReference>
<evidence type="ECO:0000256" key="1">
    <source>
        <dbReference type="ARBA" id="ARBA00007734"/>
    </source>
</evidence>
<evidence type="ECO:0000313" key="5">
    <source>
        <dbReference type="Proteomes" id="UP001143304"/>
    </source>
</evidence>
<comment type="similarity">
    <text evidence="1">Belongs to the transglycosylase Slt family.</text>
</comment>
<dbReference type="SUPFAM" id="SSF54106">
    <property type="entry name" value="LysM domain"/>
    <property type="match status" value="2"/>
</dbReference>
<protein>
    <submittedName>
        <fullName evidence="4">LysM peptidoglycan-binding domain-containing protein</fullName>
    </submittedName>
</protein>
<dbReference type="EMBL" id="SHNO01000001">
    <property type="protein sequence ID" value="MCX2976438.1"/>
    <property type="molecule type" value="Genomic_DNA"/>
</dbReference>
<proteinExistence type="inferred from homology"/>
<dbReference type="Proteomes" id="UP001143304">
    <property type="component" value="Unassembled WGS sequence"/>
</dbReference>
<dbReference type="InterPro" id="IPR036779">
    <property type="entry name" value="LysM_dom_sf"/>
</dbReference>